<accession>A0A158JL89</accession>
<proteinExistence type="predicted"/>
<name>A0A158JL89_9BURK</name>
<dbReference type="EMBL" id="FCOK02000098">
    <property type="protein sequence ID" value="SAL69646.1"/>
    <property type="molecule type" value="Genomic_DNA"/>
</dbReference>
<dbReference type="AlphaFoldDB" id="A0A158JL89"/>
<protein>
    <submittedName>
        <fullName evidence="1">Uncharacterized protein</fullName>
    </submittedName>
</protein>
<evidence type="ECO:0000313" key="2">
    <source>
        <dbReference type="Proteomes" id="UP000054683"/>
    </source>
</evidence>
<evidence type="ECO:0000313" key="1">
    <source>
        <dbReference type="EMBL" id="SAL69646.1"/>
    </source>
</evidence>
<gene>
    <name evidence="1" type="ORF">AWB69_08241</name>
</gene>
<dbReference type="Proteomes" id="UP000054683">
    <property type="component" value="Unassembled WGS sequence"/>
</dbReference>
<organism evidence="1 2">
    <name type="scientific">Caballeronia udeis</name>
    <dbReference type="NCBI Taxonomy" id="1232866"/>
    <lineage>
        <taxon>Bacteria</taxon>
        <taxon>Pseudomonadati</taxon>
        <taxon>Pseudomonadota</taxon>
        <taxon>Betaproteobacteria</taxon>
        <taxon>Burkholderiales</taxon>
        <taxon>Burkholderiaceae</taxon>
        <taxon>Caballeronia</taxon>
    </lineage>
</organism>
<sequence length="31" mass="3451">MGALKKRTFAYPKTERPLRGAGVTRVFASLQ</sequence>
<reference evidence="1 2" key="1">
    <citation type="submission" date="2016-01" db="EMBL/GenBank/DDBJ databases">
        <authorList>
            <person name="Oliw E.H."/>
        </authorList>
    </citation>
    <scope>NUCLEOTIDE SEQUENCE [LARGE SCALE GENOMIC DNA]</scope>
    <source>
        <strain evidence="1">LMG 27134</strain>
    </source>
</reference>